<evidence type="ECO:0000313" key="2">
    <source>
        <dbReference type="Proteomes" id="UP000309992"/>
    </source>
</evidence>
<dbReference type="EMBL" id="SWMS01000017">
    <property type="protein sequence ID" value="TKG65761.1"/>
    <property type="molecule type" value="Genomic_DNA"/>
</dbReference>
<keyword evidence="2" id="KW-1185">Reference proteome</keyword>
<organism evidence="1 2">
    <name type="scientific">Prauserella endophytica</name>
    <dbReference type="NCBI Taxonomy" id="1592324"/>
    <lineage>
        <taxon>Bacteria</taxon>
        <taxon>Bacillati</taxon>
        <taxon>Actinomycetota</taxon>
        <taxon>Actinomycetes</taxon>
        <taxon>Pseudonocardiales</taxon>
        <taxon>Pseudonocardiaceae</taxon>
        <taxon>Prauserella</taxon>
        <taxon>Prauserella coralliicola group</taxon>
    </lineage>
</organism>
<dbReference type="Pfam" id="PF19614">
    <property type="entry name" value="DUF6119"/>
    <property type="match status" value="1"/>
</dbReference>
<gene>
    <name evidence="1" type="ORF">FCN18_26525</name>
</gene>
<accession>A0ABY2S077</accession>
<evidence type="ECO:0008006" key="3">
    <source>
        <dbReference type="Google" id="ProtNLM"/>
    </source>
</evidence>
<protein>
    <recommendedName>
        <fullName evidence="3">Sporadically distributed protein, TIGR04141 family</fullName>
    </recommendedName>
</protein>
<name>A0ABY2S077_9PSEU</name>
<comment type="caution">
    <text evidence="1">The sequence shown here is derived from an EMBL/GenBank/DDBJ whole genome shotgun (WGS) entry which is preliminary data.</text>
</comment>
<evidence type="ECO:0000313" key="1">
    <source>
        <dbReference type="EMBL" id="TKG65761.1"/>
    </source>
</evidence>
<dbReference type="Proteomes" id="UP000309992">
    <property type="component" value="Unassembled WGS sequence"/>
</dbReference>
<proteinExistence type="predicted"/>
<sequence length="567" mass="63747">MINAAAGSSEMEQSSLSTRRTNVYRMYRSDNLHELLSLKIRENVEGRFSIRTIEVGSSPALLVSGESGSGPVEWTETVRSLTGIDLGFTTTAASAALFIDVDGAYYTLAFGQGWRYMREGKVDRQFGIDVGVRMLDPDEIKDVTRWALSAKSRVDRNMVPGGQGLWAFGLREHAELVRSLSGKAHDNLPIDLTYVRRRGKYRNFRLSVECGEGLHIHLGITGDSLVSDLRELTRIVDEVEVNPQLEPLQWVRRLGPNHDMRELLDSEAVDLLADPDVTRGEVGIAYPSRYYDGPTVQRYSGNIGDFRIDTEELSIEKIRIGVRQRPKNEYLRTLRSSTIEGLDGSGASLGGEVSALHWIAAEIVDPDYHYILLDGDWYSLGDQYLRHVDRVVKSAFKEQPPWTLPAWNSTPLNERRKIYEKDYNENVPKLDGRFLCLDRKLVKTRVHPQGFEVCDLLGPNDELIHVKKVSSDTGSSVLSHLFAQGLVAIESLTDAETWKEFREIIRERDPSRVRRLGARPAGLVYAIHRSDKPLEPRTLFTFARSALVSASVALNTFGIPLQIVVIP</sequence>
<reference evidence="1 2" key="1">
    <citation type="journal article" date="2015" name="Antonie Van Leeuwenhoek">
        <title>Prauserella endophytica sp. nov., an endophytic actinobacterium isolated from Tamarix taklamakanensis.</title>
        <authorList>
            <person name="Liu J.M."/>
            <person name="Habden X."/>
            <person name="Guo L."/>
            <person name="Tuo L."/>
            <person name="Jiang Z.K."/>
            <person name="Liu S.W."/>
            <person name="Liu X.F."/>
            <person name="Chen L."/>
            <person name="Li R.F."/>
            <person name="Zhang Y.Q."/>
            <person name="Sun C.H."/>
        </authorList>
    </citation>
    <scope>NUCLEOTIDE SEQUENCE [LARGE SCALE GENOMIC DNA]</scope>
    <source>
        <strain evidence="1 2">CGMCC 4.7182</strain>
    </source>
</reference>
<dbReference type="InterPro" id="IPR026487">
    <property type="entry name" value="CHP04141"/>
</dbReference>
<dbReference type="NCBIfam" id="TIGR04141">
    <property type="entry name" value="TIGR04141 family sporadically distributed protein"/>
    <property type="match status" value="1"/>
</dbReference>